<organism evidence="1 2">
    <name type="scientific">Hathewaya limosa</name>
    <name type="common">Clostridium limosum</name>
    <dbReference type="NCBI Taxonomy" id="1536"/>
    <lineage>
        <taxon>Bacteria</taxon>
        <taxon>Bacillati</taxon>
        <taxon>Bacillota</taxon>
        <taxon>Clostridia</taxon>
        <taxon>Eubacteriales</taxon>
        <taxon>Clostridiaceae</taxon>
        <taxon>Hathewaya</taxon>
    </lineage>
</organism>
<comment type="caution">
    <text evidence="1">The sequence shown here is derived from an EMBL/GenBank/DDBJ whole genome shotgun (WGS) entry which is preliminary data.</text>
</comment>
<reference evidence="1 2" key="1">
    <citation type="submission" date="2023-07" db="EMBL/GenBank/DDBJ databases">
        <title>Genomic Encyclopedia of Type Strains, Phase IV (KMG-IV): sequencing the most valuable type-strain genomes for metagenomic binning, comparative biology and taxonomic classification.</title>
        <authorList>
            <person name="Goeker M."/>
        </authorList>
    </citation>
    <scope>NUCLEOTIDE SEQUENCE [LARGE SCALE GENOMIC DNA]</scope>
    <source>
        <strain evidence="1 2">DSM 1400</strain>
    </source>
</reference>
<evidence type="ECO:0000313" key="1">
    <source>
        <dbReference type="EMBL" id="MDQ0479772.1"/>
    </source>
</evidence>
<evidence type="ECO:0000313" key="2">
    <source>
        <dbReference type="Proteomes" id="UP001224418"/>
    </source>
</evidence>
<protein>
    <submittedName>
        <fullName evidence="1">Uncharacterized protein</fullName>
    </submittedName>
</protein>
<gene>
    <name evidence="1" type="ORF">QOZ93_001514</name>
</gene>
<proteinExistence type="predicted"/>
<sequence length="116" mass="13663">MKVLERLKIELNNKDYFEDDTYKMYLSENELKFDDEYKKETMQRNLLLAIVDILESVANDVDLMRKVTDETIGLSTGEAYKILRQRINDIKQRIASLPLTEESYSNASMLFSKGRR</sequence>
<name>A0ABU0JV30_HATLI</name>
<dbReference type="RefSeq" id="WP_307355722.1">
    <property type="nucleotide sequence ID" value="NZ_BAAACJ010000001.1"/>
</dbReference>
<dbReference type="Proteomes" id="UP001224418">
    <property type="component" value="Unassembled WGS sequence"/>
</dbReference>
<dbReference type="EMBL" id="JAUSWN010000011">
    <property type="protein sequence ID" value="MDQ0479772.1"/>
    <property type="molecule type" value="Genomic_DNA"/>
</dbReference>
<keyword evidence="2" id="KW-1185">Reference proteome</keyword>
<accession>A0ABU0JV30</accession>